<reference evidence="4" key="3">
    <citation type="submission" date="2023-08" db="EMBL/GenBank/DDBJ databases">
        <authorList>
            <person name="Sun Q."/>
            <person name="Ohkuma M."/>
        </authorList>
    </citation>
    <scope>NUCLEOTIDE SEQUENCE</scope>
    <source>
        <strain evidence="4">JCM 4205</strain>
    </source>
</reference>
<keyword evidence="5" id="KW-0540">Nuclease</keyword>
<evidence type="ECO:0000313" key="4">
    <source>
        <dbReference type="EMBL" id="GGR47889.1"/>
    </source>
</evidence>
<reference evidence="5 6" key="2">
    <citation type="submission" date="2017-09" db="EMBL/GenBank/DDBJ databases">
        <authorList>
            <person name="Lee N."/>
            <person name="Cho B.-K."/>
        </authorList>
    </citation>
    <scope>NUCLEOTIDE SEQUENCE [LARGE SCALE GENOMIC DNA]</scope>
    <source>
        <strain evidence="5 6">ATCC 19740</strain>
    </source>
</reference>
<dbReference type="Pfam" id="PF03372">
    <property type="entry name" value="Exo_endo_phos"/>
    <property type="match status" value="1"/>
</dbReference>
<dbReference type="GO" id="GO:0000175">
    <property type="term" value="F:3'-5'-RNA exonuclease activity"/>
    <property type="evidence" value="ECO:0007669"/>
    <property type="project" value="TreeGrafter"/>
</dbReference>
<dbReference type="InterPro" id="IPR036691">
    <property type="entry name" value="Endo/exonu/phosph_ase_sf"/>
</dbReference>
<keyword evidence="5" id="KW-0378">Hydrolase</keyword>
<dbReference type="SUPFAM" id="SSF56219">
    <property type="entry name" value="DNase I-like"/>
    <property type="match status" value="1"/>
</dbReference>
<keyword evidence="1 2" id="KW-0732">Signal</keyword>
<dbReference type="GO" id="GO:0004519">
    <property type="term" value="F:endonuclease activity"/>
    <property type="evidence" value="ECO:0007669"/>
    <property type="project" value="UniProtKB-KW"/>
</dbReference>
<evidence type="ECO:0000313" key="5">
    <source>
        <dbReference type="EMBL" id="QEV30850.1"/>
    </source>
</evidence>
<feature type="signal peptide" evidence="2">
    <location>
        <begin position="1"/>
        <end position="25"/>
    </location>
</feature>
<sequence length="602" mass="64610">MRRRKTFTLLLALLVALGVVQPAVADAPSPSTAPVVRFLSYNICGNSDNKDACSLTREVEQRRDKVVQEARAWKADLIFLQEVCRQQYDGILGSLTPEGYDGYFVPTLTRSDVCNVKGLNGTVTNGAYGIAVLAKGPLTGGTGVPLDPDDAYTNTYSGPEEWYAACVEARIQSVRTRACSVHLYPQYLKTGEHPVVPADINATQAKNLAANPWLNAGTPVVLGGDFNPVNRNPGGSRANAPRSSDLDPFYRPALGGTGRFIETDETDADHFDCAAPLPDNCRSGEFTNYDASRGTQAKLDYVFVDEAHFKNVAADAKERDPRISDHYPYLGAATFSHCNNPADGKADMLRRDAAGDLWRHFGRADGKIAADPCKIGVGWTGMQHIARTGAAGAGGVENLYAIDGAGNLRFYPGDPTELYFRAPRILGGGWGDVRTMAVSPDSDGDGNPELIIRRDNGTLWRVPTRQDGTVGTLVSLAGAEGWGTGTYNTILAPGDIDGDSRPDILARTPAGDLFLYAGRTDGTLAARTRIGTGWNIYNTIVAPGNFDGDGNGRPDLLGRKQNGDVFFYAGTGNAAAPFVNPPWPHQNADRSGWGFDPTDLLF</sequence>
<dbReference type="PANTHER" id="PTHR12121:SF36">
    <property type="entry name" value="ENDONUCLEASE_EXONUCLEASE_PHOSPHATASE DOMAIN-CONTAINING PROTEIN"/>
    <property type="match status" value="1"/>
</dbReference>
<evidence type="ECO:0000259" key="3">
    <source>
        <dbReference type="Pfam" id="PF03372"/>
    </source>
</evidence>
<proteinExistence type="predicted"/>
<dbReference type="Gene3D" id="2.115.10.10">
    <property type="entry name" value="Tachylectin 2"/>
    <property type="match status" value="1"/>
</dbReference>
<dbReference type="EMBL" id="CP023693">
    <property type="protein sequence ID" value="QEV30850.1"/>
    <property type="molecule type" value="Genomic_DNA"/>
</dbReference>
<dbReference type="SUPFAM" id="SSF69318">
    <property type="entry name" value="Integrin alpha N-terminal domain"/>
    <property type="match status" value="1"/>
</dbReference>
<dbReference type="AlphaFoldDB" id="A0AAV4KU11"/>
<dbReference type="InterPro" id="IPR028994">
    <property type="entry name" value="Integrin_alpha_N"/>
</dbReference>
<keyword evidence="6" id="KW-1185">Reference proteome</keyword>
<dbReference type="RefSeq" id="WP_152369338.1">
    <property type="nucleotide sequence ID" value="NZ_BMSJ01000014.1"/>
</dbReference>
<evidence type="ECO:0000256" key="2">
    <source>
        <dbReference type="SAM" id="SignalP"/>
    </source>
</evidence>
<dbReference type="Pfam" id="PF13517">
    <property type="entry name" value="FG-GAP_3"/>
    <property type="match status" value="1"/>
</dbReference>
<dbReference type="GeneID" id="95452256"/>
<evidence type="ECO:0000313" key="7">
    <source>
        <dbReference type="Proteomes" id="UP000642014"/>
    </source>
</evidence>
<keyword evidence="5" id="KW-0255">Endonuclease</keyword>
<reference evidence="4 7" key="1">
    <citation type="journal article" date="2014" name="Int. J. Syst. Evol. Microbiol.">
        <title>Complete genome sequence of Corynebacterium casei LMG S-19264T (=DSM 44701T), isolated from a smear-ripened cheese.</title>
        <authorList>
            <consortium name="US DOE Joint Genome Institute (JGI-PGF)"/>
            <person name="Walter F."/>
            <person name="Albersmeier A."/>
            <person name="Kalinowski J."/>
            <person name="Ruckert C."/>
        </authorList>
    </citation>
    <scope>NUCLEOTIDE SEQUENCE [LARGE SCALE GENOMIC DNA]</scope>
    <source>
        <strain evidence="4 7">JCM 4205</strain>
    </source>
</reference>
<organism evidence="4 7">
    <name type="scientific">Streptomyces cinereoruber</name>
    <dbReference type="NCBI Taxonomy" id="67260"/>
    <lineage>
        <taxon>Bacteria</taxon>
        <taxon>Bacillati</taxon>
        <taxon>Actinomycetota</taxon>
        <taxon>Actinomycetes</taxon>
        <taxon>Kitasatosporales</taxon>
        <taxon>Streptomycetaceae</taxon>
        <taxon>Streptomyces</taxon>
    </lineage>
</organism>
<evidence type="ECO:0000313" key="6">
    <source>
        <dbReference type="Proteomes" id="UP000326029"/>
    </source>
</evidence>
<evidence type="ECO:0000256" key="1">
    <source>
        <dbReference type="ARBA" id="ARBA00022729"/>
    </source>
</evidence>
<name>A0AAV4KU11_9ACTN</name>
<dbReference type="InterPro" id="IPR005135">
    <property type="entry name" value="Endo/exonuclease/phosphatase"/>
</dbReference>
<accession>A0AAV4KU11</accession>
<dbReference type="EMBL" id="BMSJ01000014">
    <property type="protein sequence ID" value="GGR47889.1"/>
    <property type="molecule type" value="Genomic_DNA"/>
</dbReference>
<dbReference type="InterPro" id="IPR050410">
    <property type="entry name" value="CCR4/nocturin_mRNA_transcr"/>
</dbReference>
<dbReference type="InterPro" id="IPR013517">
    <property type="entry name" value="FG-GAP"/>
</dbReference>
<dbReference type="Proteomes" id="UP000642014">
    <property type="component" value="Unassembled WGS sequence"/>
</dbReference>
<feature type="chain" id="PRO_5043741547" evidence="2">
    <location>
        <begin position="26"/>
        <end position="602"/>
    </location>
</feature>
<dbReference type="Gene3D" id="3.60.10.10">
    <property type="entry name" value="Endonuclease/exonuclease/phosphatase"/>
    <property type="match status" value="1"/>
</dbReference>
<gene>
    <name evidence="5" type="ORF">CP977_00365</name>
    <name evidence="4" type="ORF">GCM10010497_59070</name>
</gene>
<protein>
    <submittedName>
        <fullName evidence="5">Endonuclease</fullName>
    </submittedName>
</protein>
<dbReference type="Proteomes" id="UP000326029">
    <property type="component" value="Chromosome"/>
</dbReference>
<dbReference type="PANTHER" id="PTHR12121">
    <property type="entry name" value="CARBON CATABOLITE REPRESSOR PROTEIN 4"/>
    <property type="match status" value="1"/>
</dbReference>
<feature type="domain" description="Endonuclease/exonuclease/phosphatase" evidence="3">
    <location>
        <begin position="39"/>
        <end position="326"/>
    </location>
</feature>